<feature type="compositionally biased region" description="Polar residues" evidence="6">
    <location>
        <begin position="113"/>
        <end position="131"/>
    </location>
</feature>
<keyword evidence="3" id="KW-0677">Repeat</keyword>
<evidence type="ECO:0000256" key="5">
    <source>
        <dbReference type="PROSITE-ProRule" id="PRU00459"/>
    </source>
</evidence>
<feature type="region of interest" description="Disordered" evidence="6">
    <location>
        <begin position="994"/>
        <end position="1028"/>
    </location>
</feature>
<dbReference type="InterPro" id="IPR004092">
    <property type="entry name" value="Mbt"/>
</dbReference>
<feature type="compositionally biased region" description="Acidic residues" evidence="6">
    <location>
        <begin position="866"/>
        <end position="882"/>
    </location>
</feature>
<dbReference type="InterPro" id="IPR038348">
    <property type="entry name" value="SLED_sf"/>
</dbReference>
<dbReference type="Pfam" id="PF02820">
    <property type="entry name" value="MBT"/>
    <property type="match status" value="2"/>
</dbReference>
<evidence type="ECO:0000256" key="3">
    <source>
        <dbReference type="ARBA" id="ARBA00022737"/>
    </source>
</evidence>
<dbReference type="GO" id="GO:0005634">
    <property type="term" value="C:nucleus"/>
    <property type="evidence" value="ECO:0007669"/>
    <property type="project" value="UniProtKB-SubCell"/>
</dbReference>
<feature type="repeat" description="MBT" evidence="5">
    <location>
        <begin position="270"/>
        <end position="369"/>
    </location>
</feature>
<evidence type="ECO:0000259" key="7">
    <source>
        <dbReference type="Pfam" id="PF12140"/>
    </source>
</evidence>
<feature type="region of interest" description="Disordered" evidence="6">
    <location>
        <begin position="702"/>
        <end position="894"/>
    </location>
</feature>
<comment type="subcellular location">
    <subcellularLocation>
        <location evidence="1">Nucleus</location>
    </subcellularLocation>
</comment>
<feature type="compositionally biased region" description="Basic and acidic residues" evidence="6">
    <location>
        <begin position="841"/>
        <end position="855"/>
    </location>
</feature>
<evidence type="ECO:0000256" key="4">
    <source>
        <dbReference type="ARBA" id="ARBA00023242"/>
    </source>
</evidence>
<dbReference type="EMBL" id="JAUCMV010000003">
    <property type="protein sequence ID" value="KAK0411856.1"/>
    <property type="molecule type" value="Genomic_DNA"/>
</dbReference>
<dbReference type="GO" id="GO:0042393">
    <property type="term" value="F:histone binding"/>
    <property type="evidence" value="ECO:0007669"/>
    <property type="project" value="TreeGrafter"/>
</dbReference>
<accession>A0AA39LVN2</accession>
<dbReference type="PROSITE" id="PS51079">
    <property type="entry name" value="MBT"/>
    <property type="match status" value="1"/>
</dbReference>
<keyword evidence="4" id="KW-0539">Nucleus</keyword>
<keyword evidence="9" id="KW-1185">Reference proteome</keyword>
<dbReference type="SUPFAM" id="SSF47769">
    <property type="entry name" value="SAM/Pointed domain"/>
    <property type="match status" value="1"/>
</dbReference>
<proteinExistence type="predicted"/>
<dbReference type="Proteomes" id="UP001175271">
    <property type="component" value="Unassembled WGS sequence"/>
</dbReference>
<feature type="domain" description="SLED" evidence="7">
    <location>
        <begin position="534"/>
        <end position="649"/>
    </location>
</feature>
<dbReference type="CDD" id="cd20095">
    <property type="entry name" value="MBT_SFMBT_rpt3"/>
    <property type="match status" value="1"/>
</dbReference>
<sequence length="1028" mass="115999">MASTSRPVTRSRWNAFMNSTALLPADDAALFRHLRFLEKTVAERCLRPGTVTAVQTGDGKWIRVKVETVCGRRVLAGEINNDHIIDWFPLERCCFPEKVPMEAETPVPVAYSPTPSSSIQSHDEVASSSTVEADVEPEIEGIEEEGEFIDGEGEGMEGMPKVYKIKAQLKVDPVEAKQWDFLVNTSSAHFQQIASKKLIDLIEVEHYFEIQSRFDPMAVHIACIRRNNGGYLQVLCPGTNYTENIFVTNERCHKIGWCASQECPGTKLCPEAEPWMEQAKLRAVPDVVFEFVKVGNHRFEKGMMVELLDWKGRLNFYPGYISKVVNDHYFMVAMVKDMENSTLAYANRKSYFLLPCGFCQRNNLRLTKPAGFGKGEFSWSEFRSRLNLTMCAPEQCFSLPKIQKPIEKMRHLEMISSLGNGRALCYPFSIVRTLKHLIWLHNDTDPVANPPFIYTSQSEVLFPCGFCENNDLSLAEIYKFPTLLSMTEKRNNGDRYRLQQSFSSMRTPIFMTTKKSFLPEVWMHRDLWVPALQLNKGCYQGPFLNPNKIRYLRAHYGPGPMPVLIKQLFADIVASAYRPAFVASLLRQNREPRGKTLEIKSRPRQKQQLRSTRCPFRFRIEVCEKVTEFAGWLRYMLIQLDACPHFIGPSFTDPFLCPAQCARTRQLPMMQPEGHVNIVPAVGLVPAAANAILANPAGFGVRRRHRRGRPPGALYRRDRQRDGGAPQHPVANANLQNGREEIEGEEMEEEVEDEDSELSSESDDEEEEHPEVPGPAEAQEAESDFRNYSPPDDQSIDMDSSSSSSDSSSSDSDLGDIPPDSPVHSNASFHAAELMLNGVVEDPHDDVMPIGDHPDVPIPAQSSSEESMEDEEEQEDEEEGDLSEAGTSGGESGVVDGLALEYNNIVQPVEREKPLSVADAVASAFQSPRAWSKEELRDFLNTTECASVAEILYDEEVDGEAFMLLKMEDFVDTLHLRLGPSLKLKEMIRKFEDRFNRPPSPEPVLETDSEEDMHRLPNGHNGFKSNGY</sequence>
<dbReference type="SUPFAM" id="SSF63748">
    <property type="entry name" value="Tudor/PWWP/MBT"/>
    <property type="match status" value="2"/>
</dbReference>
<feature type="region of interest" description="Disordered" evidence="6">
    <location>
        <begin position="109"/>
        <end position="135"/>
    </location>
</feature>
<dbReference type="GO" id="GO:0003682">
    <property type="term" value="F:chromatin binding"/>
    <property type="evidence" value="ECO:0007669"/>
    <property type="project" value="TreeGrafter"/>
</dbReference>
<comment type="caution">
    <text evidence="8">The sequence shown here is derived from an EMBL/GenBank/DDBJ whole genome shotgun (WGS) entry which is preliminary data.</text>
</comment>
<dbReference type="AlphaFoldDB" id="A0AA39LVN2"/>
<dbReference type="Pfam" id="PF12140">
    <property type="entry name" value="SLED"/>
    <property type="match status" value="1"/>
</dbReference>
<organism evidence="8 9">
    <name type="scientific">Steinernema hermaphroditum</name>
    <dbReference type="NCBI Taxonomy" id="289476"/>
    <lineage>
        <taxon>Eukaryota</taxon>
        <taxon>Metazoa</taxon>
        <taxon>Ecdysozoa</taxon>
        <taxon>Nematoda</taxon>
        <taxon>Chromadorea</taxon>
        <taxon>Rhabditida</taxon>
        <taxon>Tylenchina</taxon>
        <taxon>Panagrolaimomorpha</taxon>
        <taxon>Strongyloidoidea</taxon>
        <taxon>Steinernematidae</taxon>
        <taxon>Steinernema</taxon>
    </lineage>
</organism>
<feature type="compositionally biased region" description="Low complexity" evidence="6">
    <location>
        <begin position="789"/>
        <end position="818"/>
    </location>
</feature>
<reference evidence="8" key="1">
    <citation type="submission" date="2023-06" db="EMBL/GenBank/DDBJ databases">
        <title>Genomic analysis of the entomopathogenic nematode Steinernema hermaphroditum.</title>
        <authorList>
            <person name="Schwarz E.M."/>
            <person name="Heppert J.K."/>
            <person name="Baniya A."/>
            <person name="Schwartz H.T."/>
            <person name="Tan C.-H."/>
            <person name="Antoshechkin I."/>
            <person name="Sternberg P.W."/>
            <person name="Goodrich-Blair H."/>
            <person name="Dillman A.R."/>
        </authorList>
    </citation>
    <scope>NUCLEOTIDE SEQUENCE</scope>
    <source>
        <strain evidence="8">PS9179</strain>
        <tissue evidence="8">Whole animal</tissue>
    </source>
</reference>
<dbReference type="Gene3D" id="1.10.150.50">
    <property type="entry name" value="Transcription Factor, Ets-1"/>
    <property type="match status" value="1"/>
</dbReference>
<dbReference type="PANTHER" id="PTHR12247">
    <property type="entry name" value="POLYCOMB GROUP PROTEIN"/>
    <property type="match status" value="1"/>
</dbReference>
<keyword evidence="2" id="KW-0678">Repressor</keyword>
<dbReference type="InterPro" id="IPR013761">
    <property type="entry name" value="SAM/pointed_sf"/>
</dbReference>
<evidence type="ECO:0000313" key="9">
    <source>
        <dbReference type="Proteomes" id="UP001175271"/>
    </source>
</evidence>
<evidence type="ECO:0000256" key="1">
    <source>
        <dbReference type="ARBA" id="ARBA00004123"/>
    </source>
</evidence>
<evidence type="ECO:0000256" key="2">
    <source>
        <dbReference type="ARBA" id="ARBA00022491"/>
    </source>
</evidence>
<dbReference type="Gene3D" id="2.30.30.140">
    <property type="match status" value="2"/>
</dbReference>
<feature type="compositionally biased region" description="Acidic residues" evidence="6">
    <location>
        <begin position="742"/>
        <end position="769"/>
    </location>
</feature>
<evidence type="ECO:0000313" key="8">
    <source>
        <dbReference type="EMBL" id="KAK0411856.1"/>
    </source>
</evidence>
<gene>
    <name evidence="8" type="ORF">QR680_005882</name>
</gene>
<evidence type="ECO:0000256" key="6">
    <source>
        <dbReference type="SAM" id="MobiDB-lite"/>
    </source>
</evidence>
<dbReference type="GO" id="GO:0045892">
    <property type="term" value="P:negative regulation of DNA-templated transcription"/>
    <property type="evidence" value="ECO:0007669"/>
    <property type="project" value="TreeGrafter"/>
</dbReference>
<name>A0AA39LVN2_9BILA</name>
<dbReference type="Gene3D" id="3.90.1150.190">
    <property type="entry name" value="SLED domain"/>
    <property type="match status" value="1"/>
</dbReference>
<dbReference type="InterPro" id="IPR050548">
    <property type="entry name" value="PcG_chromatin_remod_factors"/>
</dbReference>
<dbReference type="InterPro" id="IPR021987">
    <property type="entry name" value="SLED"/>
</dbReference>
<protein>
    <recommendedName>
        <fullName evidence="7">SLED domain-containing protein</fullName>
    </recommendedName>
</protein>